<sequence length="72" mass="8434">MIVMVITTVFVLAAILYMLYQVITKRNIKTLLKVLWIVAMSLVFLNRYSYPFLIVVAILTPVFFIEKHVIEE</sequence>
<feature type="transmembrane region" description="Helical" evidence="1">
    <location>
        <begin position="48"/>
        <end position="65"/>
    </location>
</feature>
<evidence type="ECO:0000313" key="3">
    <source>
        <dbReference type="Proteomes" id="UP000254924"/>
    </source>
</evidence>
<organism evidence="2 3">
    <name type="scientific">Streptococcus hyointestinalis</name>
    <dbReference type="NCBI Taxonomy" id="1337"/>
    <lineage>
        <taxon>Bacteria</taxon>
        <taxon>Bacillati</taxon>
        <taxon>Bacillota</taxon>
        <taxon>Bacilli</taxon>
        <taxon>Lactobacillales</taxon>
        <taxon>Streptococcaceae</taxon>
        <taxon>Streptococcus</taxon>
    </lineage>
</organism>
<reference evidence="2 3" key="1">
    <citation type="submission" date="2018-06" db="EMBL/GenBank/DDBJ databases">
        <authorList>
            <consortium name="Pathogen Informatics"/>
            <person name="Doyle S."/>
        </authorList>
    </citation>
    <scope>NUCLEOTIDE SEQUENCE [LARGE SCALE GENOMIC DNA]</scope>
    <source>
        <strain evidence="2 3">NCTC12224</strain>
    </source>
</reference>
<evidence type="ECO:0000256" key="1">
    <source>
        <dbReference type="SAM" id="Phobius"/>
    </source>
</evidence>
<dbReference type="Proteomes" id="UP000254924">
    <property type="component" value="Unassembled WGS sequence"/>
</dbReference>
<name>A0A380KCY6_9STRE</name>
<keyword evidence="3" id="KW-1185">Reference proteome</keyword>
<protein>
    <submittedName>
        <fullName evidence="2">Uncharacterized protein</fullName>
    </submittedName>
</protein>
<dbReference type="GeneID" id="78356951"/>
<dbReference type="RefSeq" id="WP_115269731.1">
    <property type="nucleotide sequence ID" value="NZ_JBNPNB010000019.1"/>
</dbReference>
<gene>
    <name evidence="2" type="ORF">NCTC12224_01670</name>
</gene>
<keyword evidence="1" id="KW-1133">Transmembrane helix</keyword>
<keyword evidence="1" id="KW-0812">Transmembrane</keyword>
<evidence type="ECO:0000313" key="2">
    <source>
        <dbReference type="EMBL" id="SUN62006.1"/>
    </source>
</evidence>
<dbReference type="AlphaFoldDB" id="A0A380KCY6"/>
<proteinExistence type="predicted"/>
<dbReference type="EMBL" id="UHFN01000007">
    <property type="protein sequence ID" value="SUN62006.1"/>
    <property type="molecule type" value="Genomic_DNA"/>
</dbReference>
<accession>A0A380KCY6</accession>
<keyword evidence="1" id="KW-0472">Membrane</keyword>